<feature type="domain" description="Major facilitator superfamily (MFS) profile" evidence="4">
    <location>
        <begin position="1"/>
        <end position="305"/>
    </location>
</feature>
<gene>
    <name evidence="5" type="ORF">PRZ48_000029</name>
</gene>
<evidence type="ECO:0000313" key="5">
    <source>
        <dbReference type="EMBL" id="KAK4506299.1"/>
    </source>
</evidence>
<comment type="subcellular location">
    <subcellularLocation>
        <location evidence="1">Membrane</location>
        <topology evidence="1">Multi-pass membrane protein</topology>
    </subcellularLocation>
</comment>
<dbReference type="InterPro" id="IPR036259">
    <property type="entry name" value="MFS_trans_sf"/>
</dbReference>
<dbReference type="PANTHER" id="PTHR11360">
    <property type="entry name" value="MONOCARBOXYLATE TRANSPORTER"/>
    <property type="match status" value="1"/>
</dbReference>
<evidence type="ECO:0000259" key="4">
    <source>
        <dbReference type="PROSITE" id="PS50850"/>
    </source>
</evidence>
<keyword evidence="3" id="KW-0472">Membrane</keyword>
<dbReference type="SUPFAM" id="SSF103473">
    <property type="entry name" value="MFS general substrate transporter"/>
    <property type="match status" value="1"/>
</dbReference>
<feature type="transmembrane region" description="Helical" evidence="3">
    <location>
        <begin position="147"/>
        <end position="167"/>
    </location>
</feature>
<feature type="transmembrane region" description="Helical" evidence="3">
    <location>
        <begin position="114"/>
        <end position="135"/>
    </location>
</feature>
<accession>A0ABR0EXD0</accession>
<evidence type="ECO:0000256" key="2">
    <source>
        <dbReference type="ARBA" id="ARBA00006727"/>
    </source>
</evidence>
<dbReference type="EMBL" id="JAXOVC010000001">
    <property type="protein sequence ID" value="KAK4506299.1"/>
    <property type="molecule type" value="Genomic_DNA"/>
</dbReference>
<feature type="transmembrane region" description="Helical" evidence="3">
    <location>
        <begin position="237"/>
        <end position="256"/>
    </location>
</feature>
<dbReference type="Proteomes" id="UP001305779">
    <property type="component" value="Unassembled WGS sequence"/>
</dbReference>
<feature type="transmembrane region" description="Helical" evidence="3">
    <location>
        <begin position="268"/>
        <end position="295"/>
    </location>
</feature>
<feature type="transmembrane region" description="Helical" evidence="3">
    <location>
        <begin position="203"/>
        <end position="225"/>
    </location>
</feature>
<keyword evidence="6" id="KW-1185">Reference proteome</keyword>
<keyword evidence="3" id="KW-0812">Transmembrane</keyword>
<dbReference type="InterPro" id="IPR020846">
    <property type="entry name" value="MFS_dom"/>
</dbReference>
<sequence length="305" mass="32709">MDVGFINAFGVLQEYYQSDILRGESAFRISWIGSFNTFAIFLFAAPVGILADKIGPTIPMVIGSACLLLGLFMIALCKQYWQFFLAQGLLLGMGMSFIAVPASGAVPRFFTRNLAVASGISVAGSSLGGVIWPIVMDQFFLKTSLGFAWSMRIVAFMMMPLLAVAVLTTRLPARPVKGKDESQTETHDQGPVVAKSFLKQPPFILLCVGLALCSFGFFTPFFYTSSYAITRGMSQGLSFYTLATINAGSAFGRVLPGFVADRIGKFNILSCSAVTASIVAFCWTSATSTAGIFVWSGVYGFASGL</sequence>
<name>A0ABR0EXD0_ZASCE</name>
<dbReference type="InterPro" id="IPR011701">
    <property type="entry name" value="MFS"/>
</dbReference>
<protein>
    <recommendedName>
        <fullName evidence="4">Major facilitator superfamily (MFS) profile domain-containing protein</fullName>
    </recommendedName>
</protein>
<comment type="similarity">
    <text evidence="2">Belongs to the major facilitator superfamily. Monocarboxylate porter (TC 2.A.1.13) family.</text>
</comment>
<evidence type="ECO:0000313" key="6">
    <source>
        <dbReference type="Proteomes" id="UP001305779"/>
    </source>
</evidence>
<dbReference type="PROSITE" id="PS50850">
    <property type="entry name" value="MFS"/>
    <property type="match status" value="1"/>
</dbReference>
<feature type="transmembrane region" description="Helical" evidence="3">
    <location>
        <begin position="58"/>
        <end position="76"/>
    </location>
</feature>
<dbReference type="InterPro" id="IPR050327">
    <property type="entry name" value="Proton-linked_MCT"/>
</dbReference>
<keyword evidence="3" id="KW-1133">Transmembrane helix</keyword>
<evidence type="ECO:0000256" key="3">
    <source>
        <dbReference type="SAM" id="Phobius"/>
    </source>
</evidence>
<dbReference type="Gene3D" id="1.20.1250.20">
    <property type="entry name" value="MFS general substrate transporter like domains"/>
    <property type="match status" value="1"/>
</dbReference>
<reference evidence="5 6" key="1">
    <citation type="journal article" date="2023" name="G3 (Bethesda)">
        <title>A chromosome-level genome assembly of Zasmidium syzygii isolated from banana leaves.</title>
        <authorList>
            <person name="van Westerhoven A.C."/>
            <person name="Mehrabi R."/>
            <person name="Talebi R."/>
            <person name="Steentjes M.B.F."/>
            <person name="Corcolon B."/>
            <person name="Chong P.A."/>
            <person name="Kema G.H.J."/>
            <person name="Seidl M.F."/>
        </authorList>
    </citation>
    <scope>NUCLEOTIDE SEQUENCE [LARGE SCALE GENOMIC DNA]</scope>
    <source>
        <strain evidence="5 6">P124</strain>
    </source>
</reference>
<proteinExistence type="inferred from homology"/>
<dbReference type="Pfam" id="PF07690">
    <property type="entry name" value="MFS_1"/>
    <property type="match status" value="1"/>
</dbReference>
<feature type="transmembrane region" description="Helical" evidence="3">
    <location>
        <begin position="82"/>
        <end position="102"/>
    </location>
</feature>
<evidence type="ECO:0000256" key="1">
    <source>
        <dbReference type="ARBA" id="ARBA00004141"/>
    </source>
</evidence>
<comment type="caution">
    <text evidence="5">The sequence shown here is derived from an EMBL/GenBank/DDBJ whole genome shotgun (WGS) entry which is preliminary data.</text>
</comment>
<feature type="transmembrane region" description="Helical" evidence="3">
    <location>
        <begin position="29"/>
        <end position="51"/>
    </location>
</feature>
<organism evidence="5 6">
    <name type="scientific">Zasmidium cellare</name>
    <name type="common">Wine cellar mold</name>
    <name type="synonym">Racodium cellare</name>
    <dbReference type="NCBI Taxonomy" id="395010"/>
    <lineage>
        <taxon>Eukaryota</taxon>
        <taxon>Fungi</taxon>
        <taxon>Dikarya</taxon>
        <taxon>Ascomycota</taxon>
        <taxon>Pezizomycotina</taxon>
        <taxon>Dothideomycetes</taxon>
        <taxon>Dothideomycetidae</taxon>
        <taxon>Mycosphaerellales</taxon>
        <taxon>Mycosphaerellaceae</taxon>
        <taxon>Zasmidium</taxon>
    </lineage>
</organism>
<dbReference type="PANTHER" id="PTHR11360:SF250">
    <property type="entry name" value="MFS-TYPE TRANSPORTER AFUA_1G00970"/>
    <property type="match status" value="1"/>
</dbReference>